<dbReference type="InterPro" id="IPR052709">
    <property type="entry name" value="Transposase-MT_Hybrid"/>
</dbReference>
<evidence type="ECO:0000259" key="1">
    <source>
        <dbReference type="Pfam" id="PF09339"/>
    </source>
</evidence>
<dbReference type="InterPro" id="IPR005471">
    <property type="entry name" value="Tscrpt_reg_IclR_N"/>
</dbReference>
<proteinExistence type="predicted"/>
<feature type="domain" description="HTH iclR-type" evidence="1">
    <location>
        <begin position="19"/>
        <end position="47"/>
    </location>
</feature>
<sequence length="115" mass="13371">MPLSGHPPVSDKHVQTVSALVETNRSLTIRELAQDTGLAPSTVLHILKDRLKMRKTASKWITHDLTDMQKLQRYEASRTLLLRYECIITIDESCIRFYEPQLKHQSDEWRHYGSP</sequence>
<reference evidence="2 3" key="1">
    <citation type="journal article" date="2022" name="Allergy">
        <title>Genome assembly and annotation of Periplaneta americana reveal a comprehensive cockroach allergen profile.</title>
        <authorList>
            <person name="Wang L."/>
            <person name="Xiong Q."/>
            <person name="Saelim N."/>
            <person name="Wang L."/>
            <person name="Nong W."/>
            <person name="Wan A.T."/>
            <person name="Shi M."/>
            <person name="Liu X."/>
            <person name="Cao Q."/>
            <person name="Hui J.H.L."/>
            <person name="Sookrung N."/>
            <person name="Leung T.F."/>
            <person name="Tungtrongchitr A."/>
            <person name="Tsui S.K.W."/>
        </authorList>
    </citation>
    <scope>NUCLEOTIDE SEQUENCE [LARGE SCALE GENOMIC DNA]</scope>
    <source>
        <strain evidence="2">PWHHKU_190912</strain>
    </source>
</reference>
<protein>
    <recommendedName>
        <fullName evidence="1">HTH iclR-type domain-containing protein</fullName>
    </recommendedName>
</protein>
<dbReference type="PANTHER" id="PTHR46060:SF2">
    <property type="entry name" value="HISTONE-LYSINE N-METHYLTRANSFERASE SETMAR"/>
    <property type="match status" value="1"/>
</dbReference>
<evidence type="ECO:0000313" key="3">
    <source>
        <dbReference type="Proteomes" id="UP001148838"/>
    </source>
</evidence>
<name>A0ABQ8TFL9_PERAM</name>
<organism evidence="2 3">
    <name type="scientific">Periplaneta americana</name>
    <name type="common">American cockroach</name>
    <name type="synonym">Blatta americana</name>
    <dbReference type="NCBI Taxonomy" id="6978"/>
    <lineage>
        <taxon>Eukaryota</taxon>
        <taxon>Metazoa</taxon>
        <taxon>Ecdysozoa</taxon>
        <taxon>Arthropoda</taxon>
        <taxon>Hexapoda</taxon>
        <taxon>Insecta</taxon>
        <taxon>Pterygota</taxon>
        <taxon>Neoptera</taxon>
        <taxon>Polyneoptera</taxon>
        <taxon>Dictyoptera</taxon>
        <taxon>Blattodea</taxon>
        <taxon>Blattoidea</taxon>
        <taxon>Blattidae</taxon>
        <taxon>Blattinae</taxon>
        <taxon>Periplaneta</taxon>
    </lineage>
</organism>
<dbReference type="Pfam" id="PF09339">
    <property type="entry name" value="HTH_IclR"/>
    <property type="match status" value="1"/>
</dbReference>
<accession>A0ABQ8TFL9</accession>
<evidence type="ECO:0000313" key="2">
    <source>
        <dbReference type="EMBL" id="KAJ4444495.1"/>
    </source>
</evidence>
<gene>
    <name evidence="2" type="ORF">ANN_06287</name>
</gene>
<dbReference type="PANTHER" id="PTHR46060">
    <property type="entry name" value="MARINER MOS1 TRANSPOSASE-LIKE PROTEIN"/>
    <property type="match status" value="1"/>
</dbReference>
<comment type="caution">
    <text evidence="2">The sequence shown here is derived from an EMBL/GenBank/DDBJ whole genome shotgun (WGS) entry which is preliminary data.</text>
</comment>
<dbReference type="InterPro" id="IPR036397">
    <property type="entry name" value="RNaseH_sf"/>
</dbReference>
<dbReference type="Gene3D" id="3.30.420.10">
    <property type="entry name" value="Ribonuclease H-like superfamily/Ribonuclease H"/>
    <property type="match status" value="1"/>
</dbReference>
<keyword evidence="3" id="KW-1185">Reference proteome</keyword>
<dbReference type="Proteomes" id="UP001148838">
    <property type="component" value="Unassembled WGS sequence"/>
</dbReference>
<dbReference type="EMBL" id="JAJSOF020000011">
    <property type="protein sequence ID" value="KAJ4444495.1"/>
    <property type="molecule type" value="Genomic_DNA"/>
</dbReference>